<protein>
    <submittedName>
        <fullName evidence="1">Uncharacterized protein</fullName>
    </submittedName>
</protein>
<sequence>MGMEGTRNIFTRMTWRGGVETPRWKSYSCRGTVSASAQEMGSLGPRSKFQP</sequence>
<organism evidence="1">
    <name type="scientific">Setaria italica</name>
    <name type="common">Foxtail millet</name>
    <name type="synonym">Panicum italicum</name>
    <dbReference type="NCBI Taxonomy" id="4555"/>
    <lineage>
        <taxon>Eukaryota</taxon>
        <taxon>Viridiplantae</taxon>
        <taxon>Streptophyta</taxon>
        <taxon>Embryophyta</taxon>
        <taxon>Tracheophyta</taxon>
        <taxon>Spermatophyta</taxon>
        <taxon>Magnoliopsida</taxon>
        <taxon>Liliopsida</taxon>
        <taxon>Poales</taxon>
        <taxon>Poaceae</taxon>
        <taxon>PACMAD clade</taxon>
        <taxon>Panicoideae</taxon>
        <taxon>Panicodae</taxon>
        <taxon>Paniceae</taxon>
        <taxon>Cenchrinae</taxon>
        <taxon>Setaria</taxon>
    </lineage>
</organism>
<reference evidence="1" key="2">
    <citation type="submission" date="2015-07" db="EMBL/GenBank/DDBJ databases">
        <authorList>
            <person name="Noorani M."/>
        </authorList>
    </citation>
    <scope>NUCLEOTIDE SEQUENCE</scope>
    <source>
        <strain evidence="1">Yugu1</strain>
    </source>
</reference>
<gene>
    <name evidence="1" type="ORF">SETIT_2G272900v2</name>
</gene>
<dbReference type="AlphaFoldDB" id="A0A368Q3A0"/>
<evidence type="ECO:0000313" key="1">
    <source>
        <dbReference type="EMBL" id="RCV12485.1"/>
    </source>
</evidence>
<accession>A0A368Q3A0</accession>
<name>A0A368Q3A0_SETIT</name>
<reference evidence="1" key="1">
    <citation type="journal article" date="2012" name="Nat. Biotechnol.">
        <title>Reference genome sequence of the model plant Setaria.</title>
        <authorList>
            <person name="Bennetzen J.L."/>
            <person name="Schmutz J."/>
            <person name="Wang H."/>
            <person name="Percifield R."/>
            <person name="Hawkins J."/>
            <person name="Pontaroli A.C."/>
            <person name="Estep M."/>
            <person name="Feng L."/>
            <person name="Vaughn J.N."/>
            <person name="Grimwood J."/>
            <person name="Jenkins J."/>
            <person name="Barry K."/>
            <person name="Lindquist E."/>
            <person name="Hellsten U."/>
            <person name="Deshpande S."/>
            <person name="Wang X."/>
            <person name="Wu X."/>
            <person name="Mitros T."/>
            <person name="Triplett J."/>
            <person name="Yang X."/>
            <person name="Ye C.Y."/>
            <person name="Mauro-Herrera M."/>
            <person name="Wang L."/>
            <person name="Li P."/>
            <person name="Sharma M."/>
            <person name="Sharma R."/>
            <person name="Ronald P.C."/>
            <person name="Panaud O."/>
            <person name="Kellogg E.A."/>
            <person name="Brutnell T.P."/>
            <person name="Doust A.N."/>
            <person name="Tuskan G.A."/>
            <person name="Rokhsar D."/>
            <person name="Devos K.M."/>
        </authorList>
    </citation>
    <scope>NUCLEOTIDE SEQUENCE [LARGE SCALE GENOMIC DNA]</scope>
    <source>
        <strain evidence="1">Yugu1</strain>
    </source>
</reference>
<proteinExistence type="predicted"/>
<dbReference type="EMBL" id="CM003529">
    <property type="protein sequence ID" value="RCV12485.1"/>
    <property type="molecule type" value="Genomic_DNA"/>
</dbReference>